<feature type="region of interest" description="Disordered" evidence="1">
    <location>
        <begin position="1"/>
        <end position="29"/>
    </location>
</feature>
<name>D4BL74_BIFBR</name>
<dbReference type="AlphaFoldDB" id="D4BL74"/>
<accession>D4BL74</accession>
<evidence type="ECO:0000313" key="2">
    <source>
        <dbReference type="EMBL" id="EFE90062.1"/>
    </source>
</evidence>
<evidence type="ECO:0000256" key="1">
    <source>
        <dbReference type="SAM" id="MobiDB-lite"/>
    </source>
</evidence>
<keyword evidence="3" id="KW-1185">Reference proteome</keyword>
<dbReference type="HOGENOM" id="CLU_3004927_0_0_11"/>
<gene>
    <name evidence="2" type="ORF">BIFBRE_02806</name>
</gene>
<organism evidence="2 3">
    <name type="scientific">Bifidobacterium breve DSM 20213 = JCM 1192</name>
    <dbReference type="NCBI Taxonomy" id="518634"/>
    <lineage>
        <taxon>Bacteria</taxon>
        <taxon>Bacillati</taxon>
        <taxon>Actinomycetota</taxon>
        <taxon>Actinomycetes</taxon>
        <taxon>Bifidobacteriales</taxon>
        <taxon>Bifidobacteriaceae</taxon>
        <taxon>Bifidobacterium</taxon>
    </lineage>
</organism>
<protein>
    <submittedName>
        <fullName evidence="2">Uncharacterized protein</fullName>
    </submittedName>
</protein>
<reference evidence="2 3" key="1">
    <citation type="submission" date="2010-02" db="EMBL/GenBank/DDBJ databases">
        <authorList>
            <person name="Weinstock G."/>
            <person name="Sodergren E."/>
            <person name="Clifton S."/>
            <person name="Fulton L."/>
            <person name="Fulton B."/>
            <person name="Courtney L."/>
            <person name="Fronick C."/>
            <person name="Harrison M."/>
            <person name="Strong C."/>
            <person name="Farmer C."/>
            <person name="Delahaunty K."/>
            <person name="Markovic C."/>
            <person name="Hall O."/>
            <person name="Minx P."/>
            <person name="Tomlinson C."/>
            <person name="Mitreva M."/>
            <person name="Nelson J."/>
            <person name="Hou S."/>
            <person name="Wollam A."/>
            <person name="Pepin K.H."/>
            <person name="Johnson M."/>
            <person name="Bhonagiri V."/>
            <person name="Zhang X."/>
            <person name="Suruliraj S."/>
            <person name="Warren W."/>
            <person name="Chinwalla A."/>
            <person name="Mardis E.R."/>
            <person name="Wilson R.K."/>
        </authorList>
    </citation>
    <scope>NUCLEOTIDE SEQUENCE [LARGE SCALE GENOMIC DNA]</scope>
    <source>
        <strain evidence="2 3">DSM 20213</strain>
    </source>
</reference>
<sequence length="56" mass="5989">MAESCSCGKSSLPKNVGNPPFLDSTPRKGQMAVCRITPKAPVSGLYGKKTERYITS</sequence>
<dbReference type="EMBL" id="ACCG02000002">
    <property type="protein sequence ID" value="EFE90062.1"/>
    <property type="molecule type" value="Genomic_DNA"/>
</dbReference>
<dbReference type="Proteomes" id="UP000003191">
    <property type="component" value="Unassembled WGS sequence"/>
</dbReference>
<comment type="caution">
    <text evidence="2">The sequence shown here is derived from an EMBL/GenBank/DDBJ whole genome shotgun (WGS) entry which is preliminary data.</text>
</comment>
<proteinExistence type="predicted"/>
<evidence type="ECO:0000313" key="3">
    <source>
        <dbReference type="Proteomes" id="UP000003191"/>
    </source>
</evidence>